<dbReference type="Pfam" id="PF03703">
    <property type="entry name" value="bPH_2"/>
    <property type="match status" value="1"/>
</dbReference>
<keyword evidence="1" id="KW-0472">Membrane</keyword>
<keyword evidence="1" id="KW-0812">Transmembrane</keyword>
<name>A0A3B0ZQT9_9ZZZZ</name>
<organism evidence="3">
    <name type="scientific">hydrothermal vent metagenome</name>
    <dbReference type="NCBI Taxonomy" id="652676"/>
    <lineage>
        <taxon>unclassified sequences</taxon>
        <taxon>metagenomes</taxon>
        <taxon>ecological metagenomes</taxon>
    </lineage>
</organism>
<feature type="domain" description="YdbS-like PH" evidence="2">
    <location>
        <begin position="115"/>
        <end position="198"/>
    </location>
</feature>
<feature type="transmembrane region" description="Helical" evidence="1">
    <location>
        <begin position="91"/>
        <end position="111"/>
    </location>
</feature>
<protein>
    <recommendedName>
        <fullName evidence="2">YdbS-like PH domain-containing protein</fullName>
    </recommendedName>
</protein>
<feature type="transmembrane region" description="Helical" evidence="1">
    <location>
        <begin position="20"/>
        <end position="46"/>
    </location>
</feature>
<gene>
    <name evidence="3" type="ORF">MNBD_GAMMA21-1591</name>
</gene>
<sequence length="208" mass="24015">MKLDEGENLELDIKPDEKILAVWFLTKTLTYSLAAMFFVFMALFLINTINLASEIKIKDDVEITENNLSTDKTKNNDVKQIGHPFNTIVDYWAWALALVGLMSIIIQVYLINLRKTYRYIITNRRCIFIGGILKRIERTVPYKKITDIQRSQNILERMLGIWNVQVFTPGTSSMQIGQAKARAELNFDGLLNSEELYEAINRHTQLHG</sequence>
<evidence type="ECO:0000259" key="2">
    <source>
        <dbReference type="Pfam" id="PF03703"/>
    </source>
</evidence>
<keyword evidence="1" id="KW-1133">Transmembrane helix</keyword>
<reference evidence="3" key="1">
    <citation type="submission" date="2018-06" db="EMBL/GenBank/DDBJ databases">
        <authorList>
            <person name="Zhirakovskaya E."/>
        </authorList>
    </citation>
    <scope>NUCLEOTIDE SEQUENCE</scope>
</reference>
<proteinExistence type="predicted"/>
<dbReference type="EMBL" id="UOFR01000034">
    <property type="protein sequence ID" value="VAW95925.1"/>
    <property type="molecule type" value="Genomic_DNA"/>
</dbReference>
<evidence type="ECO:0000313" key="3">
    <source>
        <dbReference type="EMBL" id="VAW95925.1"/>
    </source>
</evidence>
<dbReference type="AlphaFoldDB" id="A0A3B0ZQT9"/>
<evidence type="ECO:0000256" key="1">
    <source>
        <dbReference type="SAM" id="Phobius"/>
    </source>
</evidence>
<dbReference type="InterPro" id="IPR005182">
    <property type="entry name" value="YdbS-like_PH"/>
</dbReference>
<accession>A0A3B0ZQT9</accession>